<keyword evidence="3" id="KW-1185">Reference proteome</keyword>
<reference evidence="2 3" key="1">
    <citation type="submission" date="2018-08" db="EMBL/GenBank/DDBJ databases">
        <title>Bacillus jemisoniae sp. nov., Bacillus chryseoplanitiae sp. nov., Bacillus resnikiae sp. nov., and Bacillus frankliniae sp. nov., isolated from Viking spacecraft and associated surfaces.</title>
        <authorList>
            <person name="Seuylemezian A."/>
            <person name="Vaishampayan P."/>
        </authorList>
    </citation>
    <scope>NUCLEOTIDE SEQUENCE [LARGE SCALE GENOMIC DNA]</scope>
    <source>
        <strain evidence="2 3">JJ-247</strain>
    </source>
</reference>
<gene>
    <name evidence="2" type="ORF">D1970_21490</name>
</gene>
<organism evidence="2 3">
    <name type="scientific">Mesobacillus zeae</name>
    <dbReference type="NCBI Taxonomy" id="1917180"/>
    <lineage>
        <taxon>Bacteria</taxon>
        <taxon>Bacillati</taxon>
        <taxon>Bacillota</taxon>
        <taxon>Bacilli</taxon>
        <taxon>Bacillales</taxon>
        <taxon>Bacillaceae</taxon>
        <taxon>Mesobacillus</taxon>
    </lineage>
</organism>
<dbReference type="EMBL" id="QWVT01000058">
    <property type="protein sequence ID" value="RID81542.1"/>
    <property type="molecule type" value="Genomic_DNA"/>
</dbReference>
<evidence type="ECO:0000313" key="3">
    <source>
        <dbReference type="Proteomes" id="UP000265816"/>
    </source>
</evidence>
<dbReference type="AlphaFoldDB" id="A0A398AV94"/>
<sequence>MPNKRIAFAVAIPLLFAAGCNSEEVSKETDKAAQKTEQAAKKVQDKAKQVAGDVKEKTPGVIQNLKDTYKESEKKAKDKTLQKGEKATTQKEAYLALTPEAYDEVYQLIEVNDLIGVDKIEKADKVKKISKDTKVTIEKRDIRRTKVKTESGEEGYLPTSLLTPLKK</sequence>
<proteinExistence type="predicted"/>
<dbReference type="PROSITE" id="PS51257">
    <property type="entry name" value="PROKAR_LIPOPROTEIN"/>
    <property type="match status" value="1"/>
</dbReference>
<accession>A0A398AV94</accession>
<dbReference type="OrthoDB" id="2877146at2"/>
<dbReference type="Gene3D" id="1.10.287.700">
    <property type="entry name" value="Helix hairpin bin"/>
    <property type="match status" value="1"/>
</dbReference>
<evidence type="ECO:0000256" key="1">
    <source>
        <dbReference type="SAM" id="MobiDB-lite"/>
    </source>
</evidence>
<dbReference type="RefSeq" id="WP_119114891.1">
    <property type="nucleotide sequence ID" value="NZ_CBCSEO010000036.1"/>
</dbReference>
<dbReference type="Proteomes" id="UP000265816">
    <property type="component" value="Unassembled WGS sequence"/>
</dbReference>
<evidence type="ECO:0000313" key="2">
    <source>
        <dbReference type="EMBL" id="RID81542.1"/>
    </source>
</evidence>
<evidence type="ECO:0008006" key="4">
    <source>
        <dbReference type="Google" id="ProtNLM"/>
    </source>
</evidence>
<name>A0A398AV94_9BACI</name>
<comment type="caution">
    <text evidence="2">The sequence shown here is derived from an EMBL/GenBank/DDBJ whole genome shotgun (WGS) entry which is preliminary data.</text>
</comment>
<feature type="region of interest" description="Disordered" evidence="1">
    <location>
        <begin position="147"/>
        <end position="167"/>
    </location>
</feature>
<protein>
    <recommendedName>
        <fullName evidence="4">Lipoprotein</fullName>
    </recommendedName>
</protein>